<dbReference type="SUPFAM" id="SSF51126">
    <property type="entry name" value="Pectin lyase-like"/>
    <property type="match status" value="1"/>
</dbReference>
<dbReference type="PATRIC" id="fig|1423815.3.peg.499"/>
<proteinExistence type="predicted"/>
<evidence type="ECO:0000313" key="1">
    <source>
        <dbReference type="EMBL" id="KRL66618.1"/>
    </source>
</evidence>
<sequence>MRFIVGNQSNKDERDELLTRFLVNAQDGDVIELLPGTYFSKDNPFICNIERNITIVGQSENQNDVTLYCSFTVGADTLMIFRNLIVNYPADEDNTLSAFDGAEIYCDNVKIDRNTSDYWDTIYGQNSFFSFKDSSIMTGSKTKAIGISLENSQMFADNTYFQLLFQKNSLVYLKDSLVTHKLELRRHSRLFFKNIKVDSSMTDNKDDLAVKSGSQMNGQDLVFASENPQVRILKSHFDVSNFQPGSKNINFKFDDSSKVIADGKLPSRK</sequence>
<dbReference type="Proteomes" id="UP000051647">
    <property type="component" value="Unassembled WGS sequence"/>
</dbReference>
<comment type="caution">
    <text evidence="1">The sequence shown here is derived from an EMBL/GenBank/DDBJ whole genome shotgun (WGS) entry which is preliminary data.</text>
</comment>
<gene>
    <name evidence="1" type="ORF">FC27_GL000492</name>
</gene>
<accession>A0A0R1SIQ7</accession>
<protein>
    <recommendedName>
        <fullName evidence="3">DUF1565 domain-containing protein</fullName>
    </recommendedName>
</protein>
<dbReference type="AlphaFoldDB" id="A0A0R1SIQ7"/>
<dbReference type="eggNOG" id="ENOG5030B3R">
    <property type="taxonomic scope" value="Bacteria"/>
</dbReference>
<name>A0A0R1SIQ7_9LACO</name>
<evidence type="ECO:0008006" key="3">
    <source>
        <dbReference type="Google" id="ProtNLM"/>
    </source>
</evidence>
<dbReference type="EMBL" id="AZFA01000013">
    <property type="protein sequence ID" value="KRL66618.1"/>
    <property type="molecule type" value="Genomic_DNA"/>
</dbReference>
<reference evidence="1 2" key="1">
    <citation type="journal article" date="2015" name="Genome Announc.">
        <title>Expanding the biotechnology potential of lactobacilli through comparative genomics of 213 strains and associated genera.</title>
        <authorList>
            <person name="Sun Z."/>
            <person name="Harris H.M."/>
            <person name="McCann A."/>
            <person name="Guo C."/>
            <person name="Argimon S."/>
            <person name="Zhang W."/>
            <person name="Yang X."/>
            <person name="Jeffery I.B."/>
            <person name="Cooney J.C."/>
            <person name="Kagawa T.F."/>
            <person name="Liu W."/>
            <person name="Song Y."/>
            <person name="Salvetti E."/>
            <person name="Wrobel A."/>
            <person name="Rasinkangas P."/>
            <person name="Parkhill J."/>
            <person name="Rea M.C."/>
            <person name="O'Sullivan O."/>
            <person name="Ritari J."/>
            <person name="Douillard F.P."/>
            <person name="Paul Ross R."/>
            <person name="Yang R."/>
            <person name="Briner A.E."/>
            <person name="Felis G.E."/>
            <person name="de Vos W.M."/>
            <person name="Barrangou R."/>
            <person name="Klaenhammer T.R."/>
            <person name="Caufield P.W."/>
            <person name="Cui Y."/>
            <person name="Zhang H."/>
            <person name="O'Toole P.W."/>
        </authorList>
    </citation>
    <scope>NUCLEOTIDE SEQUENCE [LARGE SCALE GENOMIC DNA]</scope>
    <source>
        <strain evidence="1 2">DSM 14857</strain>
    </source>
</reference>
<dbReference type="STRING" id="1423815.FC27_GL000492"/>
<dbReference type="RefSeq" id="WP_010624496.1">
    <property type="nucleotide sequence ID" value="NZ_AZFA01000013.1"/>
</dbReference>
<keyword evidence="2" id="KW-1185">Reference proteome</keyword>
<dbReference type="InterPro" id="IPR011050">
    <property type="entry name" value="Pectin_lyase_fold/virulence"/>
</dbReference>
<organism evidence="1 2">
    <name type="scientific">Companilactobacillus versmoldensis DSM 14857 = KCTC 3814</name>
    <dbReference type="NCBI Taxonomy" id="1423815"/>
    <lineage>
        <taxon>Bacteria</taxon>
        <taxon>Bacillati</taxon>
        <taxon>Bacillota</taxon>
        <taxon>Bacilli</taxon>
        <taxon>Lactobacillales</taxon>
        <taxon>Lactobacillaceae</taxon>
        <taxon>Companilactobacillus</taxon>
    </lineage>
</organism>
<dbReference type="OrthoDB" id="2326185at2"/>
<evidence type="ECO:0000313" key="2">
    <source>
        <dbReference type="Proteomes" id="UP000051647"/>
    </source>
</evidence>